<accession>A0A921IL81</accession>
<proteinExistence type="predicted"/>
<organism evidence="1 2">
    <name type="scientific">Subdoligranulum variabile</name>
    <dbReference type="NCBI Taxonomy" id="214851"/>
    <lineage>
        <taxon>Bacteria</taxon>
        <taxon>Bacillati</taxon>
        <taxon>Bacillota</taxon>
        <taxon>Clostridia</taxon>
        <taxon>Eubacteriales</taxon>
        <taxon>Oscillospiraceae</taxon>
        <taxon>Subdoligranulum</taxon>
    </lineage>
</organism>
<feature type="non-terminal residue" evidence="1">
    <location>
        <position position="88"/>
    </location>
</feature>
<sequence length="88" mass="10426">MEWNKAGIPHKGWSCVDVEDIAEYFDDAEEIEYEQCEMCGRERIRFVHIMRHPDYPDELRVGCVCAEKMSDDYVNPRRAEDTLKKRAV</sequence>
<reference evidence="1" key="2">
    <citation type="submission" date="2021-09" db="EMBL/GenBank/DDBJ databases">
        <authorList>
            <person name="Gilroy R."/>
        </authorList>
    </citation>
    <scope>NUCLEOTIDE SEQUENCE</scope>
    <source>
        <strain evidence="1">ChiBcec21-2208</strain>
    </source>
</reference>
<comment type="caution">
    <text evidence="1">The sequence shown here is derived from an EMBL/GenBank/DDBJ whole genome shotgun (WGS) entry which is preliminary data.</text>
</comment>
<protein>
    <submittedName>
        <fullName evidence="1">Uncharacterized protein</fullName>
    </submittedName>
</protein>
<dbReference type="Proteomes" id="UP000782880">
    <property type="component" value="Unassembled WGS sequence"/>
</dbReference>
<reference evidence="1" key="1">
    <citation type="journal article" date="2021" name="PeerJ">
        <title>Extensive microbial diversity within the chicken gut microbiome revealed by metagenomics and culture.</title>
        <authorList>
            <person name="Gilroy R."/>
            <person name="Ravi A."/>
            <person name="Getino M."/>
            <person name="Pursley I."/>
            <person name="Horton D.L."/>
            <person name="Alikhan N.F."/>
            <person name="Baker D."/>
            <person name="Gharbi K."/>
            <person name="Hall N."/>
            <person name="Watson M."/>
            <person name="Adriaenssens E.M."/>
            <person name="Foster-Nyarko E."/>
            <person name="Jarju S."/>
            <person name="Secka A."/>
            <person name="Antonio M."/>
            <person name="Oren A."/>
            <person name="Chaudhuri R.R."/>
            <person name="La Ragione R."/>
            <person name="Hildebrand F."/>
            <person name="Pallen M.J."/>
        </authorList>
    </citation>
    <scope>NUCLEOTIDE SEQUENCE</scope>
    <source>
        <strain evidence="1">ChiBcec21-2208</strain>
    </source>
</reference>
<dbReference type="AlphaFoldDB" id="A0A921IL81"/>
<evidence type="ECO:0000313" key="1">
    <source>
        <dbReference type="EMBL" id="HJG29041.1"/>
    </source>
</evidence>
<gene>
    <name evidence="1" type="ORF">K8V20_10430</name>
</gene>
<name>A0A921IL81_9FIRM</name>
<dbReference type="EMBL" id="DYVE01000267">
    <property type="protein sequence ID" value="HJG29041.1"/>
    <property type="molecule type" value="Genomic_DNA"/>
</dbReference>
<evidence type="ECO:0000313" key="2">
    <source>
        <dbReference type="Proteomes" id="UP000782880"/>
    </source>
</evidence>